<keyword evidence="1 3" id="KW-0853">WD repeat</keyword>
<dbReference type="InterPro" id="IPR001680">
    <property type="entry name" value="WD40_rpt"/>
</dbReference>
<dbReference type="PROSITE" id="PS50294">
    <property type="entry name" value="WD_REPEATS_REGION"/>
    <property type="match status" value="1"/>
</dbReference>
<dbReference type="InterPro" id="IPR006595">
    <property type="entry name" value="CTLH_C"/>
</dbReference>
<evidence type="ECO:0000259" key="5">
    <source>
        <dbReference type="PROSITE" id="PS50897"/>
    </source>
</evidence>
<feature type="repeat" description="WD" evidence="3">
    <location>
        <begin position="603"/>
        <end position="635"/>
    </location>
</feature>
<sequence>MAAAAIDAPAPNAQVLGRRQRNSVDIDVQDSADPSPNQVVPVPVPDPETERPSKRHKPTSAPVSAMSPHDDSGASSSRSTGHSFNFQDSLKNGDSRNSLKIANIINGSSTPSSTPPTAPKSKYCGHDREEVTRILIQTLGDMGHEKIANDLAAESRYRLETPAVSDLRAYILQGSWPEAENLIDRASTHESPANRESNNLILKHDADKDSLIFQIRQQKFFELLESGNTGLALLTLRTDLTPLVKRSDESRLNFLASLLMCSSPESLKQKGDLPDTVEEARQKLLASISLSISPSVMLPKQRLATLFSNLIKIQTASCIYHTDTETPSLLEDHECSQDRFPNQIALELKDLSCDEVWQVKFNNAGTQLAACGKTGRLVIWDTTDFRVVQNLVLHETGIENISWSPNDRKLVTCSVDKTAKLLDATTGNTIRKLPSFAAEISSCVWAPDGQSFVISSLDNEMPLVTFNSAGDVISKWDKKHRVQDMCLSADGCYIVALSNCKCIHVYNRESTLLVNKYQLSFTPLSIATGSHPDQLLINSKLGEVHCVDLMTGVLLRMYVGHTASEYIIRTNFGGANEGYVVSGSDDKMIYVWHRSTGVLIERLSGHTQRANSVCFNPKDPTMIASCGDDGVVRIWTNLYNKPILIAAHEAIVPDAVQEGSLNGHTRLGNGSDSASGSQGSLNRSTTNARNGLSRGSSRSWANGSIDSH</sequence>
<dbReference type="Gene3D" id="2.130.10.10">
    <property type="entry name" value="YVTN repeat-like/Quinoprotein amine dehydrogenase"/>
    <property type="match status" value="1"/>
</dbReference>
<accession>A0ABR3ZMC3</accession>
<dbReference type="PROSITE" id="PS50082">
    <property type="entry name" value="WD_REPEATS_2"/>
    <property type="match status" value="2"/>
</dbReference>
<feature type="repeat" description="WD" evidence="3">
    <location>
        <begin position="391"/>
        <end position="432"/>
    </location>
</feature>
<dbReference type="SMART" id="SM00320">
    <property type="entry name" value="WD40"/>
    <property type="match status" value="6"/>
</dbReference>
<evidence type="ECO:0000256" key="3">
    <source>
        <dbReference type="PROSITE-ProRule" id="PRU00221"/>
    </source>
</evidence>
<feature type="compositionally biased region" description="Polar residues" evidence="4">
    <location>
        <begin position="84"/>
        <end position="100"/>
    </location>
</feature>
<gene>
    <name evidence="6" type="ORF">Cpir12675_000434</name>
</gene>
<evidence type="ECO:0000313" key="7">
    <source>
        <dbReference type="Proteomes" id="UP001583280"/>
    </source>
</evidence>
<proteinExistence type="predicted"/>
<reference evidence="6 7" key="1">
    <citation type="journal article" date="2024" name="IMA Fungus">
        <title>IMA Genome - F19 : A genome assembly and annotation guide to empower mycologists, including annotated draft genome sequences of Ceratocystis pirilliformis, Diaporthe australafricana, Fusarium ophioides, Paecilomyces lecythidis, and Sporothrix stenoceras.</title>
        <authorList>
            <person name="Aylward J."/>
            <person name="Wilson A.M."/>
            <person name="Visagie C.M."/>
            <person name="Spraker J."/>
            <person name="Barnes I."/>
            <person name="Buitendag C."/>
            <person name="Ceriani C."/>
            <person name="Del Mar Angel L."/>
            <person name="du Plessis D."/>
            <person name="Fuchs T."/>
            <person name="Gasser K."/>
            <person name="Kramer D."/>
            <person name="Li W."/>
            <person name="Munsamy K."/>
            <person name="Piso A."/>
            <person name="Price J.L."/>
            <person name="Sonnekus B."/>
            <person name="Thomas C."/>
            <person name="van der Nest A."/>
            <person name="van Dijk A."/>
            <person name="van Heerden A."/>
            <person name="van Vuuren N."/>
            <person name="Yilmaz N."/>
            <person name="Duong T.A."/>
            <person name="van der Merwe N.A."/>
            <person name="Wingfield M.J."/>
            <person name="Wingfield B.D."/>
        </authorList>
    </citation>
    <scope>NUCLEOTIDE SEQUENCE [LARGE SCALE GENOMIC DNA]</scope>
    <source>
        <strain evidence="6 7">CMW 12675</strain>
    </source>
</reference>
<keyword evidence="7" id="KW-1185">Reference proteome</keyword>
<evidence type="ECO:0000256" key="4">
    <source>
        <dbReference type="SAM" id="MobiDB-lite"/>
    </source>
</evidence>
<dbReference type="Pfam" id="PF23627">
    <property type="entry name" value="LisH_WDR26"/>
    <property type="match status" value="1"/>
</dbReference>
<feature type="region of interest" description="Disordered" evidence="4">
    <location>
        <begin position="662"/>
        <end position="708"/>
    </location>
</feature>
<dbReference type="Pfam" id="PF00400">
    <property type="entry name" value="WD40"/>
    <property type="match status" value="4"/>
</dbReference>
<feature type="region of interest" description="Disordered" evidence="4">
    <location>
        <begin position="1"/>
        <end position="126"/>
    </location>
</feature>
<protein>
    <recommendedName>
        <fullName evidence="5">CTLH domain-containing protein</fullName>
    </recommendedName>
</protein>
<dbReference type="PROSITE" id="PS50897">
    <property type="entry name" value="CTLH"/>
    <property type="match status" value="1"/>
</dbReference>
<dbReference type="PANTHER" id="PTHR22838:SF0">
    <property type="entry name" value="WD REPEAT-CONTAINING PROTEIN 26"/>
    <property type="match status" value="1"/>
</dbReference>
<dbReference type="EMBL" id="JAWDJO010000005">
    <property type="protein sequence ID" value="KAL1901565.1"/>
    <property type="molecule type" value="Genomic_DNA"/>
</dbReference>
<keyword evidence="2" id="KW-0677">Repeat</keyword>
<feature type="compositionally biased region" description="Low complexity" evidence="4">
    <location>
        <begin position="73"/>
        <end position="83"/>
    </location>
</feature>
<feature type="domain" description="CTLH" evidence="5">
    <location>
        <begin position="171"/>
        <end position="231"/>
    </location>
</feature>
<dbReference type="InterPro" id="IPR036322">
    <property type="entry name" value="WD40_repeat_dom_sf"/>
</dbReference>
<dbReference type="InterPro" id="IPR015943">
    <property type="entry name" value="WD40/YVTN_repeat-like_dom_sf"/>
</dbReference>
<dbReference type="Proteomes" id="UP001583280">
    <property type="component" value="Unassembled WGS sequence"/>
</dbReference>
<evidence type="ECO:0000313" key="6">
    <source>
        <dbReference type="EMBL" id="KAL1901565.1"/>
    </source>
</evidence>
<dbReference type="SUPFAM" id="SSF50978">
    <property type="entry name" value="WD40 repeat-like"/>
    <property type="match status" value="1"/>
</dbReference>
<organism evidence="6 7">
    <name type="scientific">Ceratocystis pirilliformis</name>
    <dbReference type="NCBI Taxonomy" id="259994"/>
    <lineage>
        <taxon>Eukaryota</taxon>
        <taxon>Fungi</taxon>
        <taxon>Dikarya</taxon>
        <taxon>Ascomycota</taxon>
        <taxon>Pezizomycotina</taxon>
        <taxon>Sordariomycetes</taxon>
        <taxon>Hypocreomycetidae</taxon>
        <taxon>Microascales</taxon>
        <taxon>Ceratocystidaceae</taxon>
        <taxon>Ceratocystis</taxon>
    </lineage>
</organism>
<evidence type="ECO:0000256" key="1">
    <source>
        <dbReference type="ARBA" id="ARBA00022574"/>
    </source>
</evidence>
<dbReference type="PANTHER" id="PTHR22838">
    <property type="entry name" value="WD REPEAT PROTEIN 26-RELATED"/>
    <property type="match status" value="1"/>
</dbReference>
<evidence type="ECO:0000256" key="2">
    <source>
        <dbReference type="ARBA" id="ARBA00022737"/>
    </source>
</evidence>
<feature type="compositionally biased region" description="Low complexity" evidence="4">
    <location>
        <begin position="1"/>
        <end position="13"/>
    </location>
</feature>
<comment type="caution">
    <text evidence="6">The sequence shown here is derived from an EMBL/GenBank/DDBJ whole genome shotgun (WGS) entry which is preliminary data.</text>
</comment>
<dbReference type="InterPro" id="IPR051350">
    <property type="entry name" value="WD_repeat-ST_regulator"/>
</dbReference>
<name>A0ABR3ZMC3_9PEZI</name>